<proteinExistence type="predicted"/>
<dbReference type="PANTHER" id="PTHR34606">
    <property type="entry name" value="BON DOMAIN-CONTAINING PROTEIN"/>
    <property type="match status" value="1"/>
</dbReference>
<feature type="domain" description="BON" evidence="1">
    <location>
        <begin position="40"/>
        <end position="108"/>
    </location>
</feature>
<protein>
    <submittedName>
        <fullName evidence="2">BON domain-containing protein</fullName>
    </submittedName>
</protein>
<reference evidence="2 3" key="1">
    <citation type="journal article" date="2017" name="Int. J. Syst. Evol. Microbiol.">
        <title>Desulfovibrio senegalensis sp. nov., a mesophilic sulfate reducer isolated from marine sediment.</title>
        <authorList>
            <person name="Thioye A."/>
            <person name="Gam Z.B.A."/>
            <person name="Mbengue M."/>
            <person name="Cayol J.L."/>
            <person name="Joseph-Bartoli M."/>
            <person name="Toure-Kane C."/>
            <person name="Labat M."/>
        </authorList>
    </citation>
    <scope>NUCLEOTIDE SEQUENCE [LARGE SCALE GENOMIC DNA]</scope>
    <source>
        <strain evidence="2 3">DSM 101509</strain>
    </source>
</reference>
<dbReference type="InterPro" id="IPR007055">
    <property type="entry name" value="BON_dom"/>
</dbReference>
<dbReference type="InterPro" id="IPR014004">
    <property type="entry name" value="Transpt-assoc_nodulatn_dom_bac"/>
</dbReference>
<name>A0A6N6N0A7_9BACT</name>
<dbReference type="EMBL" id="WAIE01000004">
    <property type="protein sequence ID" value="KAB1441327.1"/>
    <property type="molecule type" value="Genomic_DNA"/>
</dbReference>
<dbReference type="AlphaFoldDB" id="A0A6N6N0A7"/>
<dbReference type="InterPro" id="IPR051686">
    <property type="entry name" value="Lipoprotein_DolP"/>
</dbReference>
<dbReference type="Pfam" id="PF04972">
    <property type="entry name" value="BON"/>
    <property type="match status" value="2"/>
</dbReference>
<sequence>MKRLLVPVLVLAVLTCAVLLQGCTVYKAAVDERNVGDIASDEKITLLIKKEFLNDDSVKYLDYDVASYHGHIFIMGEYESRSQADRAVALARKVEGVRRVSTYLLPKRENDACGTFDSLELKASIKKRLIEDSNIWSTNVDVYMVQCNAVLVGIVGSTAERNRAVAHAKSVTGVRSVKSFLKVK</sequence>
<accession>A0A6N6N0A7</accession>
<dbReference type="OrthoDB" id="5453922at2"/>
<dbReference type="Proteomes" id="UP000438699">
    <property type="component" value="Unassembled WGS sequence"/>
</dbReference>
<keyword evidence="3" id="KW-1185">Reference proteome</keyword>
<comment type="caution">
    <text evidence="2">The sequence shown here is derived from an EMBL/GenBank/DDBJ whole genome shotgun (WGS) entry which is preliminary data.</text>
</comment>
<feature type="domain" description="BON" evidence="1">
    <location>
        <begin position="117"/>
        <end position="184"/>
    </location>
</feature>
<evidence type="ECO:0000313" key="3">
    <source>
        <dbReference type="Proteomes" id="UP000438699"/>
    </source>
</evidence>
<organism evidence="2 3">
    <name type="scientific">Pseudodesulfovibrio senegalensis</name>
    <dbReference type="NCBI Taxonomy" id="1721087"/>
    <lineage>
        <taxon>Bacteria</taxon>
        <taxon>Pseudomonadati</taxon>
        <taxon>Thermodesulfobacteriota</taxon>
        <taxon>Desulfovibrionia</taxon>
        <taxon>Desulfovibrionales</taxon>
        <taxon>Desulfovibrionaceae</taxon>
    </lineage>
</organism>
<dbReference type="PANTHER" id="PTHR34606:SF15">
    <property type="entry name" value="BON DOMAIN-CONTAINING PROTEIN"/>
    <property type="match status" value="1"/>
</dbReference>
<dbReference type="RefSeq" id="WP_151151070.1">
    <property type="nucleotide sequence ID" value="NZ_WAIE01000004.1"/>
</dbReference>
<dbReference type="PROSITE" id="PS50914">
    <property type="entry name" value="BON"/>
    <property type="match status" value="2"/>
</dbReference>
<gene>
    <name evidence="2" type="ORF">F8A88_10260</name>
</gene>
<dbReference type="SMART" id="SM00749">
    <property type="entry name" value="BON"/>
    <property type="match status" value="2"/>
</dbReference>
<evidence type="ECO:0000313" key="2">
    <source>
        <dbReference type="EMBL" id="KAB1441327.1"/>
    </source>
</evidence>
<dbReference type="PROSITE" id="PS51257">
    <property type="entry name" value="PROKAR_LIPOPROTEIN"/>
    <property type="match status" value="1"/>
</dbReference>
<evidence type="ECO:0000259" key="1">
    <source>
        <dbReference type="PROSITE" id="PS50914"/>
    </source>
</evidence>